<dbReference type="Pfam" id="PF01177">
    <property type="entry name" value="Asp_Glu_race"/>
    <property type="match status" value="1"/>
</dbReference>
<name>A0A1M6MMS0_9PROT</name>
<sequence length="206" mass="20690">MIGLLHTAASNAPLFDAALERPAVELRHLIRPELLEAAEAAGGLPPAVAERTAAALRDAAQGAGVVLLTCSTLGPVAEEARLPVPVLRADAALAREVVAGSGCVVVLYAAPTTREATGQLFDAAARRTGATIALRAVAGAWDAFRAGDTGHYHALVAEAAEEALARGADRVALAQASMAGAAGRVRGEVLTSPAAGLRAALAALGR</sequence>
<dbReference type="OrthoDB" id="6497321at2"/>
<proteinExistence type="predicted"/>
<evidence type="ECO:0008006" key="3">
    <source>
        <dbReference type="Google" id="ProtNLM"/>
    </source>
</evidence>
<reference evidence="1 2" key="1">
    <citation type="submission" date="2016-11" db="EMBL/GenBank/DDBJ databases">
        <authorList>
            <person name="Jaros S."/>
            <person name="Januszkiewicz K."/>
            <person name="Wedrychowicz H."/>
        </authorList>
    </citation>
    <scope>NUCLEOTIDE SEQUENCE [LARGE SCALE GENOMIC DNA]</scope>
    <source>
        <strain evidence="1 2">DSM 14916</strain>
    </source>
</reference>
<dbReference type="AlphaFoldDB" id="A0A1M6MMS0"/>
<dbReference type="RefSeq" id="WP_073137127.1">
    <property type="nucleotide sequence ID" value="NZ_FQZF01000022.1"/>
</dbReference>
<dbReference type="InterPro" id="IPR015942">
    <property type="entry name" value="Asp/Glu/hydantoin_racemase"/>
</dbReference>
<evidence type="ECO:0000313" key="1">
    <source>
        <dbReference type="EMBL" id="SHJ84788.1"/>
    </source>
</evidence>
<protein>
    <recommendedName>
        <fullName evidence="3">Asp/Glu/Hydantoin racemase</fullName>
    </recommendedName>
</protein>
<dbReference type="STRING" id="198092.SAMN02745194_03536"/>
<gene>
    <name evidence="1" type="ORF">SAMN02745194_03536</name>
</gene>
<accession>A0A1M6MMS0</accession>
<organism evidence="1 2">
    <name type="scientific">Muricoccus roseus</name>
    <dbReference type="NCBI Taxonomy" id="198092"/>
    <lineage>
        <taxon>Bacteria</taxon>
        <taxon>Pseudomonadati</taxon>
        <taxon>Pseudomonadota</taxon>
        <taxon>Alphaproteobacteria</taxon>
        <taxon>Acetobacterales</taxon>
        <taxon>Roseomonadaceae</taxon>
        <taxon>Muricoccus</taxon>
    </lineage>
</organism>
<dbReference type="EMBL" id="FQZF01000022">
    <property type="protein sequence ID" value="SHJ84788.1"/>
    <property type="molecule type" value="Genomic_DNA"/>
</dbReference>
<evidence type="ECO:0000313" key="2">
    <source>
        <dbReference type="Proteomes" id="UP000184387"/>
    </source>
</evidence>
<dbReference type="Proteomes" id="UP000184387">
    <property type="component" value="Unassembled WGS sequence"/>
</dbReference>
<keyword evidence="2" id="KW-1185">Reference proteome</keyword>